<reference evidence="3" key="1">
    <citation type="submission" date="2016-10" db="EMBL/GenBank/DDBJ databases">
        <authorList>
            <person name="Varghese N."/>
            <person name="Submissions S."/>
        </authorList>
    </citation>
    <scope>NUCLEOTIDE SEQUENCE [LARGE SCALE GENOMIC DNA]</scope>
    <source>
        <strain evidence="3">DUS833</strain>
    </source>
</reference>
<accession>A0A1H1KHQ3</accession>
<organism evidence="2 3">
    <name type="scientific">Paraburkholderia tuberum</name>
    <dbReference type="NCBI Taxonomy" id="157910"/>
    <lineage>
        <taxon>Bacteria</taxon>
        <taxon>Pseudomonadati</taxon>
        <taxon>Pseudomonadota</taxon>
        <taxon>Betaproteobacteria</taxon>
        <taxon>Burkholderiales</taxon>
        <taxon>Burkholderiaceae</taxon>
        <taxon>Paraburkholderia</taxon>
    </lineage>
</organism>
<name>A0A1H1KHQ3_9BURK</name>
<feature type="region of interest" description="Disordered" evidence="1">
    <location>
        <begin position="86"/>
        <end position="113"/>
    </location>
</feature>
<proteinExistence type="predicted"/>
<dbReference type="Proteomes" id="UP000199365">
    <property type="component" value="Unassembled WGS sequence"/>
</dbReference>
<evidence type="ECO:0000256" key="1">
    <source>
        <dbReference type="SAM" id="MobiDB-lite"/>
    </source>
</evidence>
<evidence type="ECO:0000313" key="3">
    <source>
        <dbReference type="Proteomes" id="UP000199365"/>
    </source>
</evidence>
<sequence>MNDTYRDKTRVSFGPVEAYARRHLRVAGVIGEAITLSLQDAIEKQRVASPLLNLTEGTGLEIGHLSLVTVDRDGRLGLVANIDRRPLGTGDRLRRHPRGAVDERPKGVGGRNS</sequence>
<protein>
    <submittedName>
        <fullName evidence="2">Uncharacterized protein</fullName>
    </submittedName>
</protein>
<dbReference type="RefSeq" id="WP_143037349.1">
    <property type="nucleotide sequence ID" value="NZ_FNKX01000004.1"/>
</dbReference>
<dbReference type="AlphaFoldDB" id="A0A1H1KHQ3"/>
<evidence type="ECO:0000313" key="2">
    <source>
        <dbReference type="EMBL" id="SDR61868.1"/>
    </source>
</evidence>
<keyword evidence="3" id="KW-1185">Reference proteome</keyword>
<gene>
    <name evidence="2" type="ORF">SAMN05445850_8013</name>
</gene>
<dbReference type="EMBL" id="FNKX01000004">
    <property type="protein sequence ID" value="SDR61868.1"/>
    <property type="molecule type" value="Genomic_DNA"/>
</dbReference>